<organism evidence="8 9">
    <name type="scientific">Symbiodinium microadriaticum</name>
    <name type="common">Dinoflagellate</name>
    <name type="synonym">Zooxanthella microadriatica</name>
    <dbReference type="NCBI Taxonomy" id="2951"/>
    <lineage>
        <taxon>Eukaryota</taxon>
        <taxon>Sar</taxon>
        <taxon>Alveolata</taxon>
        <taxon>Dinophyceae</taxon>
        <taxon>Suessiales</taxon>
        <taxon>Symbiodiniaceae</taxon>
        <taxon>Symbiodinium</taxon>
    </lineage>
</organism>
<dbReference type="PANTHER" id="PTHR18945">
    <property type="entry name" value="NEUROTRANSMITTER GATED ION CHANNEL"/>
    <property type="match status" value="1"/>
</dbReference>
<keyword evidence="2 5" id="KW-0812">Transmembrane</keyword>
<dbReference type="Gene3D" id="2.70.170.10">
    <property type="entry name" value="Neurotransmitter-gated ion-channel ligand-binding domain"/>
    <property type="match status" value="1"/>
</dbReference>
<feature type="domain" description="EF-hand" evidence="7">
    <location>
        <begin position="419"/>
        <end position="454"/>
    </location>
</feature>
<evidence type="ECO:0000256" key="6">
    <source>
        <dbReference type="SAM" id="SignalP"/>
    </source>
</evidence>
<keyword evidence="3 5" id="KW-1133">Transmembrane helix</keyword>
<keyword evidence="9" id="KW-1185">Reference proteome</keyword>
<dbReference type="CDD" id="cd18989">
    <property type="entry name" value="LGIC_ECD_cation"/>
    <property type="match status" value="1"/>
</dbReference>
<evidence type="ECO:0000256" key="2">
    <source>
        <dbReference type="ARBA" id="ARBA00022692"/>
    </source>
</evidence>
<feature type="transmembrane region" description="Helical" evidence="5">
    <location>
        <begin position="731"/>
        <end position="751"/>
    </location>
</feature>
<dbReference type="Pfam" id="PF02932">
    <property type="entry name" value="Neur_chan_memb"/>
    <property type="match status" value="1"/>
</dbReference>
<feature type="signal peptide" evidence="6">
    <location>
        <begin position="1"/>
        <end position="21"/>
    </location>
</feature>
<feature type="transmembrane region" description="Helical" evidence="5">
    <location>
        <begin position="757"/>
        <end position="776"/>
    </location>
</feature>
<dbReference type="GO" id="GO:0005509">
    <property type="term" value="F:calcium ion binding"/>
    <property type="evidence" value="ECO:0007669"/>
    <property type="project" value="InterPro"/>
</dbReference>
<dbReference type="InterPro" id="IPR006029">
    <property type="entry name" value="Neurotrans-gated_channel_TM"/>
</dbReference>
<protein>
    <submittedName>
        <fullName evidence="8">Acetylcholine receptor subunit alpha-type acr-16</fullName>
    </submittedName>
</protein>
<evidence type="ECO:0000256" key="3">
    <source>
        <dbReference type="ARBA" id="ARBA00022989"/>
    </source>
</evidence>
<dbReference type="Gene3D" id="1.20.58.390">
    <property type="entry name" value="Neurotransmitter-gated ion-channel transmembrane domain"/>
    <property type="match status" value="1"/>
</dbReference>
<feature type="transmembrane region" description="Helical" evidence="5">
    <location>
        <begin position="513"/>
        <end position="529"/>
    </location>
</feature>
<dbReference type="InterPro" id="IPR036719">
    <property type="entry name" value="Neuro-gated_channel_TM_sf"/>
</dbReference>
<dbReference type="Pfam" id="PF02931">
    <property type="entry name" value="Neur_chan_LBD"/>
    <property type="match status" value="1"/>
</dbReference>
<evidence type="ECO:0000259" key="7">
    <source>
        <dbReference type="PROSITE" id="PS50222"/>
    </source>
</evidence>
<dbReference type="InterPro" id="IPR038050">
    <property type="entry name" value="Neuro_actylchol_rec"/>
</dbReference>
<sequence length="815" mass="91356">MNVSLLLTSLATLFSLSSGQGDGTFREEYAEYATTLREDLLRRYDAAVPPRSRRDVNYSKAGTDVAMEIRMFKVEGVDSSRGQMRLKVWVRLAWNDLRLSWDPAAYGNITQVNFRSLPPTQGTEIWTPDVQLYNANVGNAATLDNSLATAYSDGSIFWSRPGILDTLCKFSGLVAFPFDSLSCSMEWGGWSWSGGFQGILLRGAGYSESTQEDTAGSSYQEYSIAEVSVDVKTNFYDTFPSEPWTLVKFTVKLGRASFYYTLLIILPTVLLTYLSFGVFFMSHEVGERLSFGITLVLVIEVMKTTAASFVPVCGELLWIDLFMLVSTVFCCASLLETMAILFLAFHVEKHVLPSWLAWMAPWFLCRSDSDILVESKAGRIYRQLNRENSNRLHENKASFQKGAKMEELLARQFSETDTERLIFFENLFYLLDSDSNGLITTEEAATMLSFVNLSLSRTALEDILICVELMWTIPFKEIKLGAENYMSSQSRHAKRCHTYWLKWSKAVDKWSRFWLPLLYTISLGFLLNLELSDEYGTGSEAGAKMFEGFGLVSMSTPGLLQALITPAIGLVSIVTWVQMRHVAQKWKAQQKAAMKILDTVADNTRARPRWTVRSADLQNVRNQDSESEEVSNDEVSNDEMCTATFQDDVVCLGVVEMSHSATKPDHPKVDGATFVGIVFQRLWAALITSHHSGTASTAGRSGTLFLELVPPDTPVKAWFQEQGPRTASSRIGVWLGPWFAGPLVLWSLVFWSFGPLVLWSLVLWFLCPLLVCFPVLRSTGALVLWSRGPLVRRSSGPPVPGFLWSLLVGFPWFSG</sequence>
<evidence type="ECO:0000256" key="4">
    <source>
        <dbReference type="ARBA" id="ARBA00023136"/>
    </source>
</evidence>
<dbReference type="GO" id="GO:0016020">
    <property type="term" value="C:membrane"/>
    <property type="evidence" value="ECO:0007669"/>
    <property type="project" value="UniProtKB-SubCell"/>
</dbReference>
<evidence type="ECO:0000313" key="8">
    <source>
        <dbReference type="EMBL" id="OLP95912.1"/>
    </source>
</evidence>
<name>A0A1Q9DL64_SYMMI</name>
<dbReference type="GO" id="GO:0005230">
    <property type="term" value="F:extracellular ligand-gated monoatomic ion channel activity"/>
    <property type="evidence" value="ECO:0007669"/>
    <property type="project" value="InterPro"/>
</dbReference>
<dbReference type="SUPFAM" id="SSF90112">
    <property type="entry name" value="Neurotransmitter-gated ion-channel transmembrane pore"/>
    <property type="match status" value="1"/>
</dbReference>
<keyword evidence="4 5" id="KW-0472">Membrane</keyword>
<dbReference type="AlphaFoldDB" id="A0A1Q9DL64"/>
<comment type="caution">
    <text evidence="8">The sequence shown here is derived from an EMBL/GenBank/DDBJ whole genome shotgun (WGS) entry which is preliminary data.</text>
</comment>
<dbReference type="InterPro" id="IPR036734">
    <property type="entry name" value="Neur_chan_lig-bd_sf"/>
</dbReference>
<feature type="transmembrane region" description="Helical" evidence="5">
    <location>
        <begin position="316"/>
        <end position="345"/>
    </location>
</feature>
<dbReference type="PROSITE" id="PS50222">
    <property type="entry name" value="EF_HAND_2"/>
    <property type="match status" value="1"/>
</dbReference>
<dbReference type="InterPro" id="IPR006201">
    <property type="entry name" value="Neur_channel"/>
</dbReference>
<keyword evidence="6" id="KW-0732">Signal</keyword>
<dbReference type="SUPFAM" id="SSF63712">
    <property type="entry name" value="Nicotinic receptor ligand binding domain-like"/>
    <property type="match status" value="1"/>
</dbReference>
<comment type="subcellular location">
    <subcellularLocation>
        <location evidence="1">Membrane</location>
        <topology evidence="1">Multi-pass membrane protein</topology>
    </subcellularLocation>
</comment>
<evidence type="ECO:0000313" key="9">
    <source>
        <dbReference type="Proteomes" id="UP000186817"/>
    </source>
</evidence>
<proteinExistence type="predicted"/>
<accession>A0A1Q9DL64</accession>
<dbReference type="InterPro" id="IPR002048">
    <property type="entry name" value="EF_hand_dom"/>
</dbReference>
<keyword evidence="8" id="KW-0675">Receptor</keyword>
<evidence type="ECO:0000256" key="5">
    <source>
        <dbReference type="SAM" id="Phobius"/>
    </source>
</evidence>
<feature type="transmembrane region" description="Helical" evidence="5">
    <location>
        <begin position="558"/>
        <end position="577"/>
    </location>
</feature>
<dbReference type="EMBL" id="LSRX01000486">
    <property type="protein sequence ID" value="OLP95912.1"/>
    <property type="molecule type" value="Genomic_DNA"/>
</dbReference>
<dbReference type="OMA" id="WESEACT"/>
<gene>
    <name evidence="8" type="primary">acr-16</name>
    <name evidence="8" type="ORF">AK812_SmicGene21901</name>
</gene>
<dbReference type="GO" id="GO:0004888">
    <property type="term" value="F:transmembrane signaling receptor activity"/>
    <property type="evidence" value="ECO:0007669"/>
    <property type="project" value="InterPro"/>
</dbReference>
<reference evidence="8 9" key="1">
    <citation type="submission" date="2016-02" db="EMBL/GenBank/DDBJ databases">
        <title>Genome analysis of coral dinoflagellate symbionts highlights evolutionary adaptations to a symbiotic lifestyle.</title>
        <authorList>
            <person name="Aranda M."/>
            <person name="Li Y."/>
            <person name="Liew Y.J."/>
            <person name="Baumgarten S."/>
            <person name="Simakov O."/>
            <person name="Wilson M."/>
            <person name="Piel J."/>
            <person name="Ashoor H."/>
            <person name="Bougouffa S."/>
            <person name="Bajic V.B."/>
            <person name="Ryu T."/>
            <person name="Ravasi T."/>
            <person name="Bayer T."/>
            <person name="Micklem G."/>
            <person name="Kim H."/>
            <person name="Bhak J."/>
            <person name="Lajeunesse T.C."/>
            <person name="Voolstra C.R."/>
        </authorList>
    </citation>
    <scope>NUCLEOTIDE SEQUENCE [LARGE SCALE GENOMIC DNA]</scope>
    <source>
        <strain evidence="8 9">CCMP2467</strain>
    </source>
</reference>
<feature type="chain" id="PRO_5012457974" evidence="6">
    <location>
        <begin position="22"/>
        <end position="815"/>
    </location>
</feature>
<dbReference type="OrthoDB" id="5975154at2759"/>
<dbReference type="InterPro" id="IPR006202">
    <property type="entry name" value="Neur_chan_lig-bd"/>
</dbReference>
<feature type="transmembrane region" description="Helical" evidence="5">
    <location>
        <begin position="289"/>
        <end position="310"/>
    </location>
</feature>
<evidence type="ECO:0000256" key="1">
    <source>
        <dbReference type="ARBA" id="ARBA00004141"/>
    </source>
</evidence>
<feature type="transmembrane region" description="Helical" evidence="5">
    <location>
        <begin position="258"/>
        <end position="282"/>
    </location>
</feature>
<dbReference type="Proteomes" id="UP000186817">
    <property type="component" value="Unassembled WGS sequence"/>
</dbReference>